<sequence>MPRFQHTLLATALLAASSTYAATTSTSYEDIADSAVWQSADDQQSLLISTLEGDGIAVYDASGKELQHIEDVEALGADVRYGLRSKDGKKIDIAAVGLPDEDAIAFYQINGKANAPLTEVGRLSLEITPEGVCLGKNATSGDMFVASYDEAGNLVQYKLAFDGKQVDSAIQHNGKPTFVRSMNVGGELSGCAMDDETNTLYVAEQNIGVWVYGADPENVKERALLDVVEPLGHLEEIENLDIVYQAHGKGAIVIADEGQGFVLYDRVSHKFLGKFDIAGVAEAKLVSASTQQLWIGNTELDESVYQTLSWNELEQLSGYKAENTLSPRELEIKGVELVRAHAETKAVDNHGDAADDPALWYNTESPKDSLIIATNKKGGLMAYDLQGNEIQYLEGGKPNNVDIRQDVIDADGNQIALAAASNRKKNTITLYTIDGSSTPIKVLPATQGTLHPEAPELLSSVDEVYGLCMSRGEDGTPYVFVNGKDGQIEQWRISVHNGEAQGTVVRTLNVPSQPEGCVVDDRTQTLYVGEEDHAIWTFDARENGNAEGKIFAKVDGKHLIDDIEGLTLYQTKEQNLLIASSQGNNTYTVFDLNQQGQFVKSFAIIGDDERGTDGATDTDGIHAVSQNLGEAFPSGLFLAQDWYNIDSQYKTENQNFKIVDWRDIAKVLK</sequence>
<protein>
    <submittedName>
        <fullName evidence="3">3-phytase (Myo-inositol-hexaphosphate 3-phosphohydrolase)</fullName>
    </submittedName>
</protein>
<dbReference type="AlphaFoldDB" id="A0A0K6IMC0"/>
<dbReference type="Pfam" id="PF02333">
    <property type="entry name" value="Phytase"/>
    <property type="match status" value="2"/>
</dbReference>
<dbReference type="EMBL" id="CYHG01000006">
    <property type="protein sequence ID" value="CUB04239.1"/>
    <property type="molecule type" value="Genomic_DNA"/>
</dbReference>
<evidence type="ECO:0000313" key="4">
    <source>
        <dbReference type="Proteomes" id="UP000182769"/>
    </source>
</evidence>
<keyword evidence="1" id="KW-0732">Signal</keyword>
<evidence type="ECO:0000256" key="1">
    <source>
        <dbReference type="SAM" id="SignalP"/>
    </source>
</evidence>
<dbReference type="PROSITE" id="PS51662">
    <property type="entry name" value="BP_PHYTASE"/>
    <property type="match status" value="2"/>
</dbReference>
<gene>
    <name evidence="3" type="ORF">Ga0061065_10658</name>
</gene>
<proteinExistence type="predicted"/>
<dbReference type="OrthoDB" id="8696437at2"/>
<feature type="signal peptide" evidence="1">
    <location>
        <begin position="1"/>
        <end position="21"/>
    </location>
</feature>
<name>A0A0K6IMC0_9GAMM</name>
<dbReference type="SUPFAM" id="SSF50956">
    <property type="entry name" value="Thermostable phytase (3-phytase)"/>
    <property type="match status" value="2"/>
</dbReference>
<feature type="domain" description="BPP" evidence="2">
    <location>
        <begin position="7"/>
        <end position="317"/>
    </location>
</feature>
<organism evidence="3 4">
    <name type="scientific">Marinomonas fungiae</name>
    <dbReference type="NCBI Taxonomy" id="1137284"/>
    <lineage>
        <taxon>Bacteria</taxon>
        <taxon>Pseudomonadati</taxon>
        <taxon>Pseudomonadota</taxon>
        <taxon>Gammaproteobacteria</taxon>
        <taxon>Oceanospirillales</taxon>
        <taxon>Oceanospirillaceae</taxon>
        <taxon>Marinomonas</taxon>
    </lineage>
</organism>
<keyword evidence="4" id="KW-1185">Reference proteome</keyword>
<evidence type="ECO:0000259" key="2">
    <source>
        <dbReference type="PROSITE" id="PS51662"/>
    </source>
</evidence>
<dbReference type="InterPro" id="IPR011042">
    <property type="entry name" value="6-blade_b-propeller_TolB-like"/>
</dbReference>
<feature type="domain" description="BPP" evidence="2">
    <location>
        <begin position="328"/>
        <end position="668"/>
    </location>
</feature>
<reference evidence="4" key="1">
    <citation type="submission" date="2015-08" db="EMBL/GenBank/DDBJ databases">
        <authorList>
            <person name="Varghese N."/>
        </authorList>
    </citation>
    <scope>NUCLEOTIDE SEQUENCE [LARGE SCALE GENOMIC DNA]</scope>
    <source>
        <strain evidence="4">JCM 18476</strain>
    </source>
</reference>
<dbReference type="Proteomes" id="UP000182769">
    <property type="component" value="Unassembled WGS sequence"/>
</dbReference>
<evidence type="ECO:0000313" key="3">
    <source>
        <dbReference type="EMBL" id="CUB04239.1"/>
    </source>
</evidence>
<dbReference type="InterPro" id="IPR003431">
    <property type="entry name" value="B-propeller_Phytase"/>
</dbReference>
<keyword evidence="3" id="KW-0378">Hydrolase</keyword>
<dbReference type="Gene3D" id="2.120.10.30">
    <property type="entry name" value="TolB, C-terminal domain"/>
    <property type="match status" value="2"/>
</dbReference>
<dbReference type="STRING" id="1137284.GCA_001418205_02103"/>
<feature type="chain" id="PRO_5005505707" evidence="1">
    <location>
        <begin position="22"/>
        <end position="669"/>
    </location>
</feature>
<dbReference type="RefSeq" id="WP_055463191.1">
    <property type="nucleotide sequence ID" value="NZ_CYHG01000006.1"/>
</dbReference>
<accession>A0A0K6IMC0</accession>
<dbReference type="GO" id="GO:0016158">
    <property type="term" value="F:inositol hexakisphosphate 3-phosphatase activity"/>
    <property type="evidence" value="ECO:0007669"/>
    <property type="project" value="InterPro"/>
</dbReference>